<dbReference type="RefSeq" id="WP_010861400.1">
    <property type="nucleotide sequence ID" value="NZ_KB933421.1"/>
</dbReference>
<sequence length="234" mass="25847">MLYLTLLIGLTLIVITTKLTQNLKLASIWLLVGQISASFIIILFGNLEISHINQIELGYLSIPFSLLFLVGFTNVMNIEKEHKPLILLLPCISLVCLSISALIMGHSFVSMIGMCAVLTIMLVLLNGYISGKGKIGRTFTTSIGFVIAVLSLSLLKLSFVMIYIPIFTLTLPLALYLLLQNKLTSIQSIIISSLVALLFSSIMFVIPFNIVWYLVIVLTVILAISQLSSKHRFI</sequence>
<feature type="transmembrane region" description="Helical" evidence="1">
    <location>
        <begin position="160"/>
        <end position="179"/>
    </location>
</feature>
<dbReference type="Proteomes" id="UP000013911">
    <property type="component" value="Unassembled WGS sequence"/>
</dbReference>
<feature type="transmembrane region" description="Helical" evidence="1">
    <location>
        <begin position="109"/>
        <end position="128"/>
    </location>
</feature>
<evidence type="ECO:0000256" key="1">
    <source>
        <dbReference type="SAM" id="Phobius"/>
    </source>
</evidence>
<organism evidence="2 3">
    <name type="scientific">Lysinibacillus sphaericus OT4b.31</name>
    <dbReference type="NCBI Taxonomy" id="1285586"/>
    <lineage>
        <taxon>Bacteria</taxon>
        <taxon>Bacillati</taxon>
        <taxon>Bacillota</taxon>
        <taxon>Bacilli</taxon>
        <taxon>Bacillales</taxon>
        <taxon>Bacillaceae</taxon>
        <taxon>Lysinibacillus</taxon>
    </lineage>
</organism>
<protein>
    <submittedName>
        <fullName evidence="2">UDP-N-acetylmuramyl pentapeptide phosphotransferase/UDP-N-acetylglucosamine-1-phosphate transferase</fullName>
    </submittedName>
</protein>
<feature type="transmembrane region" description="Helical" evidence="1">
    <location>
        <begin position="210"/>
        <end position="228"/>
    </location>
</feature>
<dbReference type="eggNOG" id="COG0472">
    <property type="taxonomic scope" value="Bacteria"/>
</dbReference>
<dbReference type="HOGENOM" id="CLU_1164736_0_0_9"/>
<dbReference type="AlphaFoldDB" id="R7Z7U1"/>
<feature type="transmembrane region" description="Helical" evidence="1">
    <location>
        <begin position="85"/>
        <end position="103"/>
    </location>
</feature>
<proteinExistence type="predicted"/>
<feature type="transmembrane region" description="Helical" evidence="1">
    <location>
        <begin position="25"/>
        <end position="45"/>
    </location>
</feature>
<feature type="transmembrane region" description="Helical" evidence="1">
    <location>
        <begin position="57"/>
        <end position="78"/>
    </location>
</feature>
<accession>R7Z7U1</accession>
<reference evidence="2 3" key="1">
    <citation type="submission" date="2013-04" db="EMBL/GenBank/DDBJ databases">
        <title>Draft genome of the heavy metal tolerant bacterium Lysinibacillus sphaericus strain OT4b.31.</title>
        <authorList>
            <person name="Pena-Montenegro T.D."/>
            <person name="Dussan J."/>
        </authorList>
    </citation>
    <scope>NUCLEOTIDE SEQUENCE [LARGE SCALE GENOMIC DNA]</scope>
    <source>
        <strain evidence="2 3">OT4b.31</strain>
    </source>
</reference>
<comment type="caution">
    <text evidence="2">The sequence shown here is derived from an EMBL/GenBank/DDBJ whole genome shotgun (WGS) entry which is preliminary data.</text>
</comment>
<keyword evidence="1" id="KW-1133">Transmembrane helix</keyword>
<dbReference type="OrthoDB" id="2731902at2"/>
<feature type="transmembrane region" description="Helical" evidence="1">
    <location>
        <begin position="135"/>
        <end position="154"/>
    </location>
</feature>
<name>R7Z7U1_LYSSH</name>
<evidence type="ECO:0000313" key="3">
    <source>
        <dbReference type="Proteomes" id="UP000013911"/>
    </source>
</evidence>
<dbReference type="GO" id="GO:0016740">
    <property type="term" value="F:transferase activity"/>
    <property type="evidence" value="ECO:0007669"/>
    <property type="project" value="UniProtKB-KW"/>
</dbReference>
<keyword evidence="1" id="KW-0472">Membrane</keyword>
<evidence type="ECO:0000313" key="2">
    <source>
        <dbReference type="EMBL" id="EON70217.1"/>
    </source>
</evidence>
<dbReference type="PATRIC" id="fig|1285586.5.peg.4698"/>
<gene>
    <name evidence="2" type="ORF">H131_22531</name>
</gene>
<dbReference type="EMBL" id="AQPX01000046">
    <property type="protein sequence ID" value="EON70217.1"/>
    <property type="molecule type" value="Genomic_DNA"/>
</dbReference>
<feature type="transmembrane region" description="Helical" evidence="1">
    <location>
        <begin position="186"/>
        <end position="204"/>
    </location>
</feature>
<keyword evidence="2" id="KW-0808">Transferase</keyword>
<keyword evidence="1" id="KW-0812">Transmembrane</keyword>